<dbReference type="PANTHER" id="PTHR46434">
    <property type="entry name" value="GENETIC INTERACTOR OF PROHIBITINS 3, MITOCHONDRIAL"/>
    <property type="match status" value="1"/>
</dbReference>
<keyword evidence="1" id="KW-0472">Membrane</keyword>
<dbReference type="InterPro" id="IPR050896">
    <property type="entry name" value="Mito_lipid_metab_GTPase"/>
</dbReference>
<accession>A0A7C9CHB7</accession>
<evidence type="ECO:0000313" key="2">
    <source>
        <dbReference type="EMBL" id="MBA4615505.1"/>
    </source>
</evidence>
<evidence type="ECO:0000256" key="1">
    <source>
        <dbReference type="SAM" id="Phobius"/>
    </source>
</evidence>
<dbReference type="AlphaFoldDB" id="A0A7C9CHB7"/>
<keyword evidence="1" id="KW-0812">Transmembrane</keyword>
<proteinExistence type="predicted"/>
<reference evidence="2" key="1">
    <citation type="journal article" date="2013" name="J. Plant Res.">
        <title>Effect of fungi and light on seed germination of three Opuntia species from semiarid lands of central Mexico.</title>
        <authorList>
            <person name="Delgado-Sanchez P."/>
            <person name="Jimenez-Bremont J.F."/>
            <person name="Guerrero-Gonzalez Mde L."/>
            <person name="Flores J."/>
        </authorList>
    </citation>
    <scope>NUCLEOTIDE SEQUENCE</scope>
    <source>
        <tissue evidence="2">Cladode</tissue>
    </source>
</reference>
<reference evidence="2" key="2">
    <citation type="submission" date="2020-07" db="EMBL/GenBank/DDBJ databases">
        <authorList>
            <person name="Vera ALvarez R."/>
            <person name="Arias-Moreno D.M."/>
            <person name="Jimenez-Jacinto V."/>
            <person name="Jimenez-Bremont J.F."/>
            <person name="Swaminathan K."/>
            <person name="Moose S.P."/>
            <person name="Guerrero-Gonzalez M.L."/>
            <person name="Marino-Ramirez L."/>
            <person name="Landsman D."/>
            <person name="Rodriguez-Kessler M."/>
            <person name="Delgado-Sanchez P."/>
        </authorList>
    </citation>
    <scope>NUCLEOTIDE SEQUENCE</scope>
    <source>
        <tissue evidence="2">Cladode</tissue>
    </source>
</reference>
<organism evidence="2">
    <name type="scientific">Opuntia streptacantha</name>
    <name type="common">Prickly pear cactus</name>
    <name type="synonym">Opuntia cardona</name>
    <dbReference type="NCBI Taxonomy" id="393608"/>
    <lineage>
        <taxon>Eukaryota</taxon>
        <taxon>Viridiplantae</taxon>
        <taxon>Streptophyta</taxon>
        <taxon>Embryophyta</taxon>
        <taxon>Tracheophyta</taxon>
        <taxon>Spermatophyta</taxon>
        <taxon>Magnoliopsida</taxon>
        <taxon>eudicotyledons</taxon>
        <taxon>Gunneridae</taxon>
        <taxon>Pentapetalae</taxon>
        <taxon>Caryophyllales</taxon>
        <taxon>Cactineae</taxon>
        <taxon>Cactaceae</taxon>
        <taxon>Opuntioideae</taxon>
        <taxon>Opuntia</taxon>
    </lineage>
</organism>
<dbReference type="PANTHER" id="PTHR46434:SF1">
    <property type="entry name" value="GENETIC INTERACTOR OF PROHIBITINS 3, MITOCHONDRIAL"/>
    <property type="match status" value="1"/>
</dbReference>
<dbReference type="GO" id="GO:0005739">
    <property type="term" value="C:mitochondrion"/>
    <property type="evidence" value="ECO:0007669"/>
    <property type="project" value="TreeGrafter"/>
</dbReference>
<dbReference type="EMBL" id="GISG01007720">
    <property type="protein sequence ID" value="MBA4615505.1"/>
    <property type="molecule type" value="Transcribed_RNA"/>
</dbReference>
<feature type="transmembrane region" description="Helical" evidence="1">
    <location>
        <begin position="7"/>
        <end position="32"/>
    </location>
</feature>
<name>A0A7C9CHB7_OPUST</name>
<keyword evidence="1" id="KW-1133">Transmembrane helix</keyword>
<protein>
    <submittedName>
        <fullName evidence="2">Uncharacterized protein</fullName>
    </submittedName>
</protein>
<sequence>MRIGENVTLMLLCIVCLKLHCYASFGFCIFIIRPPTLFSCQPPIGENRVEELGRWVRREFHVCGKSWDSSSVDIAVAGVGWFAIGIRGEAKLSAWTYDGVEVVMRNALLPHRAQLFEVAGFTVSKIVAEADKSSNRSKKPKKGEKPSSC</sequence>